<dbReference type="GeneID" id="103520766"/>
<accession>A0A3Q0JL38</accession>
<dbReference type="PANTHER" id="PTHR45985:SF12">
    <property type="entry name" value="CHITIN DEACETYLASE-LIKE 5, ISOFORM B"/>
    <property type="match status" value="1"/>
</dbReference>
<keyword evidence="2" id="KW-1185">Reference proteome</keyword>
<sequence length="209" mass="23295">IPFFFFRSRSRPTLKPSQSIVAKAAASEAIDIYKFPPSRPESVYPTPQPDKTAAKCRKDVCLLPDCYCGGKDVPGDLPVEETPQIVLLTFDDSVNDLNKGLYADLFEKGRTNPNGCPISATFYVSHEWTDYSQVQNLYANGHEMASHTISHSFGEQFSQKKWTREIAGQREILAAYGGVRLDDIRGMRAPFLAVSESDQVSNVRPPAFK</sequence>
<dbReference type="Proteomes" id="UP000079169">
    <property type="component" value="Unplaced"/>
</dbReference>
<dbReference type="KEGG" id="dci:103520766"/>
<dbReference type="GO" id="GO:0005975">
    <property type="term" value="P:carbohydrate metabolic process"/>
    <property type="evidence" value="ECO:0007669"/>
    <property type="project" value="InterPro"/>
</dbReference>
<evidence type="ECO:0000313" key="3">
    <source>
        <dbReference type="RefSeq" id="XP_026687555.1"/>
    </source>
</evidence>
<dbReference type="PaxDb" id="121845-A0A3Q0JL38"/>
<evidence type="ECO:0000313" key="2">
    <source>
        <dbReference type="Proteomes" id="UP000079169"/>
    </source>
</evidence>
<dbReference type="GO" id="GO:0016810">
    <property type="term" value="F:hydrolase activity, acting on carbon-nitrogen (but not peptide) bonds"/>
    <property type="evidence" value="ECO:0007669"/>
    <property type="project" value="InterPro"/>
</dbReference>
<gene>
    <name evidence="3" type="primary">LOC103520766</name>
</gene>
<dbReference type="InterPro" id="IPR002509">
    <property type="entry name" value="NODB_dom"/>
</dbReference>
<dbReference type="PANTHER" id="PTHR45985">
    <property type="match status" value="1"/>
</dbReference>
<organism evidence="2 3">
    <name type="scientific">Diaphorina citri</name>
    <name type="common">Asian citrus psyllid</name>
    <dbReference type="NCBI Taxonomy" id="121845"/>
    <lineage>
        <taxon>Eukaryota</taxon>
        <taxon>Metazoa</taxon>
        <taxon>Ecdysozoa</taxon>
        <taxon>Arthropoda</taxon>
        <taxon>Hexapoda</taxon>
        <taxon>Insecta</taxon>
        <taxon>Pterygota</taxon>
        <taxon>Neoptera</taxon>
        <taxon>Paraneoptera</taxon>
        <taxon>Hemiptera</taxon>
        <taxon>Sternorrhyncha</taxon>
        <taxon>Psylloidea</taxon>
        <taxon>Psyllidae</taxon>
        <taxon>Diaphorininae</taxon>
        <taxon>Diaphorina</taxon>
    </lineage>
</organism>
<protein>
    <submittedName>
        <fullName evidence="3">Uncharacterized protein LOC103520766</fullName>
    </submittedName>
</protein>
<dbReference type="STRING" id="121845.A0A3Q0JL38"/>
<dbReference type="SUPFAM" id="SSF88713">
    <property type="entry name" value="Glycoside hydrolase/deacetylase"/>
    <property type="match status" value="1"/>
</dbReference>
<evidence type="ECO:0000259" key="1">
    <source>
        <dbReference type="Pfam" id="PF01522"/>
    </source>
</evidence>
<dbReference type="Gene3D" id="3.20.20.370">
    <property type="entry name" value="Glycoside hydrolase/deacetylase"/>
    <property type="match status" value="1"/>
</dbReference>
<dbReference type="RefSeq" id="XP_026687555.1">
    <property type="nucleotide sequence ID" value="XM_026831754.1"/>
</dbReference>
<proteinExistence type="predicted"/>
<dbReference type="InterPro" id="IPR011330">
    <property type="entry name" value="Glyco_hydro/deAcase_b/a-brl"/>
</dbReference>
<dbReference type="InterPro" id="IPR052740">
    <property type="entry name" value="CE4"/>
</dbReference>
<dbReference type="AlphaFoldDB" id="A0A3Q0JL38"/>
<feature type="non-terminal residue" evidence="3">
    <location>
        <position position="1"/>
    </location>
</feature>
<name>A0A3Q0JL38_DIACI</name>
<reference evidence="3" key="1">
    <citation type="submission" date="2025-08" db="UniProtKB">
        <authorList>
            <consortium name="RefSeq"/>
        </authorList>
    </citation>
    <scope>IDENTIFICATION</scope>
</reference>
<dbReference type="Pfam" id="PF01522">
    <property type="entry name" value="Polysacc_deac_1"/>
    <property type="match status" value="1"/>
</dbReference>
<feature type="domain" description="NodB homology" evidence="1">
    <location>
        <begin position="82"/>
        <end position="195"/>
    </location>
</feature>